<dbReference type="EMBL" id="CP024608">
    <property type="protein sequence ID" value="ATQ76385.1"/>
    <property type="molecule type" value="Genomic_DNA"/>
</dbReference>
<reference evidence="1" key="1">
    <citation type="submission" date="2017-10" db="EMBL/GenBank/DDBJ databases">
        <title>Massilia psychrophilum sp. nov., a novel purple-pigmented bacterium isolated from Tianshan glacier, Xinjiang Municipality, China.</title>
        <authorList>
            <person name="Wang H."/>
        </authorList>
    </citation>
    <scope>NUCLEOTIDE SEQUENCE [LARGE SCALE GENOMIC DNA]</scope>
    <source>
        <strain evidence="1">B2</strain>
    </source>
</reference>
<protein>
    <submittedName>
        <fullName evidence="1">Type VI secretion system tube protein Hcp</fullName>
    </submittedName>
</protein>
<dbReference type="OrthoDB" id="5066999at2"/>
<dbReference type="RefSeq" id="WP_099877172.1">
    <property type="nucleotide sequence ID" value="NZ_CP024608.1"/>
</dbReference>
<dbReference type="Gene3D" id="2.30.110.20">
    <property type="entry name" value="Hcp1-like"/>
    <property type="match status" value="1"/>
</dbReference>
<dbReference type="InterPro" id="IPR053165">
    <property type="entry name" value="HSI-I_assembly_Hcp1"/>
</dbReference>
<name>A0A2D2DN24_9BURK</name>
<dbReference type="Proteomes" id="UP000229897">
    <property type="component" value="Chromosome"/>
</dbReference>
<keyword evidence="2" id="KW-1185">Reference proteome</keyword>
<evidence type="ECO:0000313" key="2">
    <source>
        <dbReference type="Proteomes" id="UP000229897"/>
    </source>
</evidence>
<sequence length="158" mass="16865">MAAMMFMKVTGVTGEATDDKHKDWSDIKSFSWGASQPGGMVVGGGAGRASFNDLQVVAFMDKATPALIKHCASGLRLGSVIVHVCKSTGTKKEFCVVTLEDVLVTSAQIVGVDPQDTLERLVMNYGFQAAKVRQAYTDKQGNGASSPMGWNITDNIEM</sequence>
<dbReference type="Pfam" id="PF05638">
    <property type="entry name" value="T6SS_HCP"/>
    <property type="match status" value="1"/>
</dbReference>
<dbReference type="AlphaFoldDB" id="A0A2D2DN24"/>
<dbReference type="KEGG" id="mass:CR152_19015"/>
<evidence type="ECO:0000313" key="1">
    <source>
        <dbReference type="EMBL" id="ATQ76385.1"/>
    </source>
</evidence>
<proteinExistence type="predicted"/>
<dbReference type="PANTHER" id="PTHR36152:SF1">
    <property type="entry name" value="UBIQUITIN-LIKE DOMAIN-CONTAINING PROTEIN"/>
    <property type="match status" value="1"/>
</dbReference>
<gene>
    <name evidence="1" type="ORF">CR152_19015</name>
</gene>
<dbReference type="InterPro" id="IPR008514">
    <property type="entry name" value="T6SS_Hcp"/>
</dbReference>
<dbReference type="PANTHER" id="PTHR36152">
    <property type="entry name" value="CYTOPLASMIC PROTEIN-RELATED"/>
    <property type="match status" value="1"/>
</dbReference>
<dbReference type="SUPFAM" id="SSF141452">
    <property type="entry name" value="Hcp1-like"/>
    <property type="match status" value="1"/>
</dbReference>
<organism evidence="1 2">
    <name type="scientific">Massilia violaceinigra</name>
    <dbReference type="NCBI Taxonomy" id="2045208"/>
    <lineage>
        <taxon>Bacteria</taxon>
        <taxon>Pseudomonadati</taxon>
        <taxon>Pseudomonadota</taxon>
        <taxon>Betaproteobacteria</taxon>
        <taxon>Burkholderiales</taxon>
        <taxon>Oxalobacteraceae</taxon>
        <taxon>Telluria group</taxon>
        <taxon>Massilia</taxon>
    </lineage>
</organism>
<dbReference type="InterPro" id="IPR036624">
    <property type="entry name" value="Hcp1-lik_sf"/>
</dbReference>
<accession>A0A2D2DN24</accession>